<dbReference type="Proteomes" id="UP001162992">
    <property type="component" value="Chromosome 14"/>
</dbReference>
<name>A0ACC2BQ58_DIPCM</name>
<evidence type="ECO:0000313" key="2">
    <source>
        <dbReference type="Proteomes" id="UP001162992"/>
    </source>
</evidence>
<dbReference type="EMBL" id="CM055105">
    <property type="protein sequence ID" value="KAJ7531861.1"/>
    <property type="molecule type" value="Genomic_DNA"/>
</dbReference>
<gene>
    <name evidence="1" type="ORF">O6H91_14G061900</name>
</gene>
<proteinExistence type="predicted"/>
<evidence type="ECO:0000313" key="1">
    <source>
        <dbReference type="EMBL" id="KAJ7531861.1"/>
    </source>
</evidence>
<reference evidence="2" key="1">
    <citation type="journal article" date="2024" name="Proc. Natl. Acad. Sci. U.S.A.">
        <title>Extraordinary preservation of gene collinearity over three hundred million years revealed in homosporous lycophytes.</title>
        <authorList>
            <person name="Li C."/>
            <person name="Wickell D."/>
            <person name="Kuo L.Y."/>
            <person name="Chen X."/>
            <person name="Nie B."/>
            <person name="Liao X."/>
            <person name="Peng D."/>
            <person name="Ji J."/>
            <person name="Jenkins J."/>
            <person name="Williams M."/>
            <person name="Shu S."/>
            <person name="Plott C."/>
            <person name="Barry K."/>
            <person name="Rajasekar S."/>
            <person name="Grimwood J."/>
            <person name="Han X."/>
            <person name="Sun S."/>
            <person name="Hou Z."/>
            <person name="He W."/>
            <person name="Dai G."/>
            <person name="Sun C."/>
            <person name="Schmutz J."/>
            <person name="Leebens-Mack J.H."/>
            <person name="Li F.W."/>
            <person name="Wang L."/>
        </authorList>
    </citation>
    <scope>NUCLEOTIDE SEQUENCE [LARGE SCALE GENOMIC DNA]</scope>
    <source>
        <strain evidence="2">cv. PW_Plant_1</strain>
    </source>
</reference>
<comment type="caution">
    <text evidence="1">The sequence shown here is derived from an EMBL/GenBank/DDBJ whole genome shotgun (WGS) entry which is preliminary data.</text>
</comment>
<keyword evidence="2" id="KW-1185">Reference proteome</keyword>
<organism evidence="1 2">
    <name type="scientific">Diphasiastrum complanatum</name>
    <name type="common">Issler's clubmoss</name>
    <name type="synonym">Lycopodium complanatum</name>
    <dbReference type="NCBI Taxonomy" id="34168"/>
    <lineage>
        <taxon>Eukaryota</taxon>
        <taxon>Viridiplantae</taxon>
        <taxon>Streptophyta</taxon>
        <taxon>Embryophyta</taxon>
        <taxon>Tracheophyta</taxon>
        <taxon>Lycopodiopsida</taxon>
        <taxon>Lycopodiales</taxon>
        <taxon>Lycopodiaceae</taxon>
        <taxon>Lycopodioideae</taxon>
        <taxon>Diphasiastrum</taxon>
    </lineage>
</organism>
<sequence length="323" mass="35226">MDARYPLEAAACTHSSKKILRRNQSIQMQKLMSDALNLGKCKAAAMLESLAQVLSIGVISHPTKKGRSSLCLTQPTKECKPLETLSCSLKVMWHRAVHLSQIMNYQNGLDVFGAFTSASALSTACKLQLLSLLSTYFVPGLYPPLKSCSQKVAEHSANSIKPRIEQAVRLRPAWVKEPSASALASAQVVAGTSVIGWSGFIRPVDKVWEVSSNFGPRWGRQHNGVDLAAPSGEPVLAADAGEVTFAGWESGGYGYLVEITHWDGWKTLYAHNSEVFTWKGDFVHRGQCIASVGETGRATGPHLHWEIRNHHGSPVNPAHYVDL</sequence>
<protein>
    <submittedName>
        <fullName evidence="1">Uncharacterized protein</fullName>
    </submittedName>
</protein>
<accession>A0ACC2BQ58</accession>